<feature type="transmembrane region" description="Helical" evidence="1">
    <location>
        <begin position="6"/>
        <end position="25"/>
    </location>
</feature>
<dbReference type="GO" id="GO:0002143">
    <property type="term" value="P:tRNA wobble position uridine thiolation"/>
    <property type="evidence" value="ECO:0007669"/>
    <property type="project" value="TreeGrafter"/>
</dbReference>
<evidence type="ECO:0000313" key="2">
    <source>
        <dbReference type="EMBL" id="QND78611.1"/>
    </source>
</evidence>
<reference evidence="2 3" key="1">
    <citation type="submission" date="2020-07" db="EMBL/GenBank/DDBJ databases">
        <title>Mutational pressure drives differential genome stability in two bacterial endosymbionts of sap feeding insects.</title>
        <authorList>
            <person name="Waneka G."/>
        </authorList>
    </citation>
    <scope>NUCLEOTIDE SEQUENCE [LARGE SCALE GENOMIC DNA]</scope>
    <source>
        <strain evidence="2">NAS-MSEV</strain>
    </source>
</reference>
<dbReference type="AlphaFoldDB" id="A0A7G6UHW4"/>
<dbReference type="Proteomes" id="UP000515745">
    <property type="component" value="Chromosome"/>
</dbReference>
<dbReference type="PANTHER" id="PTHR11933:SF5">
    <property type="entry name" value="MITOCHONDRIAL TRNA-SPECIFIC 2-THIOURIDYLASE 1"/>
    <property type="match status" value="1"/>
</dbReference>
<evidence type="ECO:0000256" key="1">
    <source>
        <dbReference type="SAM" id="Phobius"/>
    </source>
</evidence>
<sequence>MKNTIIVFLSGGIDSLFSVLILKILKYKLYGFYMLNWIILKKEKIINIIINISKILNIKIIILNFKNLYFRKIFLKFLKNYNKGYFINIDSFCNKVIKFNILIKIIKNFKNISKICTGHYSKLKNIKKIKIIKNSNDKNKNQLYFISFLNKKILKNIIFILGRIKKISIIEIFLRNFKNIFKIKSSKGICFFENPNINYFLYNYLYKKVKFNKVLKNLNLKKKLNIFKNKIIKISINIKLKKNYYYMNYKINHCKYFSVCFIKKINKNIYFANFYQNTKRMKGGQEIVLFYKNQCIKGFKIK</sequence>
<dbReference type="SUPFAM" id="SSF52402">
    <property type="entry name" value="Adenine nucleotide alpha hydrolases-like"/>
    <property type="match status" value="1"/>
</dbReference>
<feature type="transmembrane region" description="Helical" evidence="1">
    <location>
        <begin position="45"/>
        <end position="65"/>
    </location>
</feature>
<protein>
    <submittedName>
        <fullName evidence="2">tRNA-specific 2-thiouridylase MnmA</fullName>
    </submittedName>
</protein>
<keyword evidence="1" id="KW-0812">Transmembrane</keyword>
<evidence type="ECO:0000313" key="3">
    <source>
        <dbReference type="Proteomes" id="UP000515745"/>
    </source>
</evidence>
<keyword evidence="1" id="KW-1133">Transmembrane helix</keyword>
<accession>A0A7G6UHW4</accession>
<organism evidence="2 3">
    <name type="scientific">Candidatus Nasuia deltocephalincola</name>
    <dbReference type="NCBI Taxonomy" id="1160784"/>
    <lineage>
        <taxon>Bacteria</taxon>
        <taxon>Pseudomonadati</taxon>
        <taxon>Pseudomonadota</taxon>
        <taxon>Betaproteobacteria</taxon>
        <taxon>Candidatus Nasuia</taxon>
    </lineage>
</organism>
<dbReference type="InterPro" id="IPR014729">
    <property type="entry name" value="Rossmann-like_a/b/a_fold"/>
</dbReference>
<name>A0A7G6UHW4_9PROT</name>
<dbReference type="PANTHER" id="PTHR11933">
    <property type="entry name" value="TRNA 5-METHYLAMINOMETHYL-2-THIOURIDYLATE -METHYLTRANSFERASE"/>
    <property type="match status" value="1"/>
</dbReference>
<dbReference type="Gene3D" id="3.40.50.620">
    <property type="entry name" value="HUPs"/>
    <property type="match status" value="1"/>
</dbReference>
<keyword evidence="1" id="KW-0472">Membrane</keyword>
<dbReference type="Pfam" id="PF03054">
    <property type="entry name" value="tRNA_Me_trans"/>
    <property type="match status" value="1"/>
</dbReference>
<gene>
    <name evidence="2" type="primary">mnmA</name>
    <name evidence="2" type="ORF">NASMSEV_169</name>
</gene>
<proteinExistence type="predicted"/>
<dbReference type="EMBL" id="CP060019">
    <property type="protein sequence ID" value="QND78611.1"/>
    <property type="molecule type" value="Genomic_DNA"/>
</dbReference>